<gene>
    <name evidence="1" type="ORF">AY601_2029</name>
</gene>
<accession>A0A127VC55</accession>
<sequence length="95" mass="10929">MFTNEYFHNGRVNFGVIKYSSCKFIILIAELKQVLKIIRSEANIIRSVPVAELNRIQLLNTDDNANFTGSMMMYCSGRRIYTSAEYKNSYGSMKV</sequence>
<dbReference type="AlphaFoldDB" id="A0A127VC55"/>
<dbReference type="Proteomes" id="UP000071561">
    <property type="component" value="Chromosome"/>
</dbReference>
<proteinExistence type="predicted"/>
<reference evidence="1 2" key="1">
    <citation type="submission" date="2016-03" db="EMBL/GenBank/DDBJ databases">
        <title>Complete genome sequence of Pedobacter cryoconitis PAMC 27485.</title>
        <authorList>
            <person name="Lee J."/>
            <person name="Kim O.-S."/>
        </authorList>
    </citation>
    <scope>NUCLEOTIDE SEQUENCE [LARGE SCALE GENOMIC DNA]</scope>
    <source>
        <strain evidence="1 2">PAMC 27485</strain>
    </source>
</reference>
<name>A0A127VC55_9SPHI</name>
<keyword evidence="2" id="KW-1185">Reference proteome</keyword>
<dbReference type="PATRIC" id="fig|188932.3.peg.2125"/>
<organism evidence="1 2">
    <name type="scientific">Pedobacter cryoconitis</name>
    <dbReference type="NCBI Taxonomy" id="188932"/>
    <lineage>
        <taxon>Bacteria</taxon>
        <taxon>Pseudomonadati</taxon>
        <taxon>Bacteroidota</taxon>
        <taxon>Sphingobacteriia</taxon>
        <taxon>Sphingobacteriales</taxon>
        <taxon>Sphingobacteriaceae</taxon>
        <taxon>Pedobacter</taxon>
    </lineage>
</organism>
<evidence type="ECO:0000313" key="1">
    <source>
        <dbReference type="EMBL" id="AMP98933.1"/>
    </source>
</evidence>
<dbReference type="EMBL" id="CP014504">
    <property type="protein sequence ID" value="AMP98933.1"/>
    <property type="molecule type" value="Genomic_DNA"/>
</dbReference>
<dbReference type="KEGG" id="pcm:AY601_2029"/>
<evidence type="ECO:0000313" key="2">
    <source>
        <dbReference type="Proteomes" id="UP000071561"/>
    </source>
</evidence>
<protein>
    <submittedName>
        <fullName evidence="1">Uncharacterized protein</fullName>
    </submittedName>
</protein>